<keyword evidence="2" id="KW-1185">Reference proteome</keyword>
<dbReference type="EMBL" id="SMCR01000004">
    <property type="protein sequence ID" value="TCV96688.1"/>
    <property type="molecule type" value="Genomic_DNA"/>
</dbReference>
<evidence type="ECO:0000313" key="2">
    <source>
        <dbReference type="Proteomes" id="UP000295719"/>
    </source>
</evidence>
<evidence type="ECO:0000313" key="1">
    <source>
        <dbReference type="EMBL" id="TCV96688.1"/>
    </source>
</evidence>
<gene>
    <name evidence="1" type="ORF">EDC52_104128</name>
</gene>
<accession>A0A4R3YXU6</accession>
<reference evidence="1 2" key="1">
    <citation type="submission" date="2019-03" db="EMBL/GenBank/DDBJ databases">
        <title>Genomic Encyclopedia of Type Strains, Phase IV (KMG-IV): sequencing the most valuable type-strain genomes for metagenomic binning, comparative biology and taxonomic classification.</title>
        <authorList>
            <person name="Goeker M."/>
        </authorList>
    </citation>
    <scope>NUCLEOTIDE SEQUENCE [LARGE SCALE GENOMIC DNA]</scope>
    <source>
        <strain evidence="1 2">DSM 19580</strain>
    </source>
</reference>
<comment type="caution">
    <text evidence="1">The sequence shown here is derived from an EMBL/GenBank/DDBJ whole genome shotgun (WGS) entry which is preliminary data.</text>
</comment>
<sequence>MNREKLSLAEKMGYGMGDAGCNMVGGAVKTRDRHVVKPMPRITPSCSSSL</sequence>
<protein>
    <submittedName>
        <fullName evidence="1">Uncharacterized protein</fullName>
    </submittedName>
</protein>
<dbReference type="AlphaFoldDB" id="A0A4R3YXU6"/>
<name>A0A4R3YXU6_9GAMM</name>
<dbReference type="Proteomes" id="UP000295719">
    <property type="component" value="Unassembled WGS sequence"/>
</dbReference>
<proteinExistence type="predicted"/>
<organism evidence="1 2">
    <name type="scientific">Biostraticola tofi</name>
    <dbReference type="NCBI Taxonomy" id="466109"/>
    <lineage>
        <taxon>Bacteria</taxon>
        <taxon>Pseudomonadati</taxon>
        <taxon>Pseudomonadota</taxon>
        <taxon>Gammaproteobacteria</taxon>
        <taxon>Enterobacterales</taxon>
        <taxon>Bruguierivoracaceae</taxon>
        <taxon>Biostraticola</taxon>
    </lineage>
</organism>